<feature type="domain" description="Ig-like" evidence="4">
    <location>
        <begin position="19"/>
        <end position="191"/>
    </location>
</feature>
<dbReference type="Pfam" id="PF13927">
    <property type="entry name" value="Ig_3"/>
    <property type="match status" value="1"/>
</dbReference>
<accession>A0A3Q3WCD1</accession>
<dbReference type="Proteomes" id="UP000261620">
    <property type="component" value="Unplaced"/>
</dbReference>
<dbReference type="GO" id="GO:0009897">
    <property type="term" value="C:external side of plasma membrane"/>
    <property type="evidence" value="ECO:0007669"/>
    <property type="project" value="TreeGrafter"/>
</dbReference>
<dbReference type="PANTHER" id="PTHR11481">
    <property type="entry name" value="IMMUNOGLOBULIN FC RECEPTOR"/>
    <property type="match status" value="1"/>
</dbReference>
<reference evidence="5" key="2">
    <citation type="submission" date="2025-09" db="UniProtKB">
        <authorList>
            <consortium name="Ensembl"/>
        </authorList>
    </citation>
    <scope>IDENTIFICATION</scope>
</reference>
<dbReference type="PROSITE" id="PS50835">
    <property type="entry name" value="IG_LIKE"/>
    <property type="match status" value="1"/>
</dbReference>
<feature type="chain" id="PRO_5018790266" description="Ig-like domain-containing protein" evidence="3">
    <location>
        <begin position="23"/>
        <end position="265"/>
    </location>
</feature>
<dbReference type="InterPro" id="IPR050488">
    <property type="entry name" value="Ig_Fc_receptor"/>
</dbReference>
<protein>
    <recommendedName>
        <fullName evidence="4">Ig-like domain-containing protein</fullName>
    </recommendedName>
</protein>
<dbReference type="OMA" id="CHISYID"/>
<keyword evidence="2" id="KW-1015">Disulfide bond</keyword>
<evidence type="ECO:0000256" key="1">
    <source>
        <dbReference type="ARBA" id="ARBA00022729"/>
    </source>
</evidence>
<keyword evidence="6" id="KW-1185">Reference proteome</keyword>
<dbReference type="GO" id="GO:0004888">
    <property type="term" value="F:transmembrane signaling receptor activity"/>
    <property type="evidence" value="ECO:0007669"/>
    <property type="project" value="TreeGrafter"/>
</dbReference>
<dbReference type="InterPro" id="IPR003599">
    <property type="entry name" value="Ig_sub"/>
</dbReference>
<dbReference type="GO" id="GO:0006955">
    <property type="term" value="P:immune response"/>
    <property type="evidence" value="ECO:0007669"/>
    <property type="project" value="TreeGrafter"/>
</dbReference>
<sequence>PSSSICPRPLLLLLSHQLPASASVTVSPGSSQMFEGQSVSLSCEGDNGAAGWTLTRNTSSDSRTLCGLKWGQSDGSSCTISSIDPLDSGVYWCESGEAAVSSSVNIHVTGGRVILQSPVLPVMEGHQVTLRCLTRSSASNLTAAFYRNGSLVATEPSGHLTISQVARADEGLYKCLMSGVGESPSSWISVAGQQVTFQPPPDSTPLQHVFRLLCHLVPHLGLSIKQRYIHQENISPLSGLVKLTWTHQLSSAKGGIVDSVCLALL</sequence>
<dbReference type="AlphaFoldDB" id="A0A3Q3WCD1"/>
<name>A0A3Q3WCD1_MOLML</name>
<evidence type="ECO:0000313" key="6">
    <source>
        <dbReference type="Proteomes" id="UP000261620"/>
    </source>
</evidence>
<dbReference type="SUPFAM" id="SSF48726">
    <property type="entry name" value="Immunoglobulin"/>
    <property type="match status" value="2"/>
</dbReference>
<dbReference type="SMART" id="SM00409">
    <property type="entry name" value="IG"/>
    <property type="match status" value="2"/>
</dbReference>
<dbReference type="InterPro" id="IPR013783">
    <property type="entry name" value="Ig-like_fold"/>
</dbReference>
<dbReference type="InterPro" id="IPR003598">
    <property type="entry name" value="Ig_sub2"/>
</dbReference>
<dbReference type="GO" id="GO:0007166">
    <property type="term" value="P:cell surface receptor signaling pathway"/>
    <property type="evidence" value="ECO:0007669"/>
    <property type="project" value="TreeGrafter"/>
</dbReference>
<evidence type="ECO:0000259" key="4">
    <source>
        <dbReference type="PROSITE" id="PS50835"/>
    </source>
</evidence>
<evidence type="ECO:0000256" key="3">
    <source>
        <dbReference type="SAM" id="SignalP"/>
    </source>
</evidence>
<reference evidence="5" key="1">
    <citation type="submission" date="2025-08" db="UniProtKB">
        <authorList>
            <consortium name="Ensembl"/>
        </authorList>
    </citation>
    <scope>IDENTIFICATION</scope>
</reference>
<proteinExistence type="predicted"/>
<dbReference type="InterPro" id="IPR036179">
    <property type="entry name" value="Ig-like_dom_sf"/>
</dbReference>
<feature type="signal peptide" evidence="3">
    <location>
        <begin position="1"/>
        <end position="22"/>
    </location>
</feature>
<dbReference type="Gene3D" id="2.60.40.10">
    <property type="entry name" value="Immunoglobulins"/>
    <property type="match status" value="2"/>
</dbReference>
<dbReference type="InterPro" id="IPR007110">
    <property type="entry name" value="Ig-like_dom"/>
</dbReference>
<dbReference type="STRING" id="94237.ENSMMOP00000014606"/>
<evidence type="ECO:0000313" key="5">
    <source>
        <dbReference type="Ensembl" id="ENSMMOP00000014606.1"/>
    </source>
</evidence>
<dbReference type="SMART" id="SM00408">
    <property type="entry name" value="IGc2"/>
    <property type="match status" value="2"/>
</dbReference>
<dbReference type="PANTHER" id="PTHR11481:SF64">
    <property type="entry name" value="FC RECEPTOR-LIKE PROTEIN 4"/>
    <property type="match status" value="1"/>
</dbReference>
<dbReference type="Ensembl" id="ENSMMOT00000014841.1">
    <property type="protein sequence ID" value="ENSMMOP00000014606.1"/>
    <property type="gene ID" value="ENSMMOG00000011162.1"/>
</dbReference>
<organism evidence="5 6">
    <name type="scientific">Mola mola</name>
    <name type="common">Ocean sunfish</name>
    <name type="synonym">Tetraodon mola</name>
    <dbReference type="NCBI Taxonomy" id="94237"/>
    <lineage>
        <taxon>Eukaryota</taxon>
        <taxon>Metazoa</taxon>
        <taxon>Chordata</taxon>
        <taxon>Craniata</taxon>
        <taxon>Vertebrata</taxon>
        <taxon>Euteleostomi</taxon>
        <taxon>Actinopterygii</taxon>
        <taxon>Neopterygii</taxon>
        <taxon>Teleostei</taxon>
        <taxon>Neoteleostei</taxon>
        <taxon>Acanthomorphata</taxon>
        <taxon>Eupercaria</taxon>
        <taxon>Tetraodontiformes</taxon>
        <taxon>Molidae</taxon>
        <taxon>Mola</taxon>
    </lineage>
</organism>
<keyword evidence="1 3" id="KW-0732">Signal</keyword>
<evidence type="ECO:0000256" key="2">
    <source>
        <dbReference type="ARBA" id="ARBA00023157"/>
    </source>
</evidence>